<keyword evidence="2" id="KW-0808">Transferase</keyword>
<dbReference type="Gene3D" id="3.90.550.10">
    <property type="entry name" value="Spore Coat Polysaccharide Biosynthesis Protein SpsA, Chain A"/>
    <property type="match status" value="1"/>
</dbReference>
<comment type="caution">
    <text evidence="2">The sequence shown here is derived from an EMBL/GenBank/DDBJ whole genome shotgun (WGS) entry which is preliminary data.</text>
</comment>
<reference evidence="2 3" key="1">
    <citation type="submission" date="2018-11" db="EMBL/GenBank/DDBJ databases">
        <title>Genomic Encyclopedia of Type Strains, Phase IV (KMG-IV): sequencing the most valuable type-strain genomes for metagenomic binning, comparative biology and taxonomic classification.</title>
        <authorList>
            <person name="Goeker M."/>
        </authorList>
    </citation>
    <scope>NUCLEOTIDE SEQUENCE [LARGE SCALE GENOMIC DNA]</scope>
    <source>
        <strain evidence="2 3">DSM 5900</strain>
    </source>
</reference>
<accession>A0A3N1LIB4</accession>
<dbReference type="SUPFAM" id="SSF53448">
    <property type="entry name" value="Nucleotide-diphospho-sugar transferases"/>
    <property type="match status" value="1"/>
</dbReference>
<dbReference type="InterPro" id="IPR005835">
    <property type="entry name" value="NTP_transferase_dom"/>
</dbReference>
<dbReference type="OrthoDB" id="9814110at2"/>
<name>A0A3N1LIB4_9PROT</name>
<protein>
    <submittedName>
        <fullName evidence="2">Nucleotidyltransferase-like protein</fullName>
    </submittedName>
</protein>
<dbReference type="GO" id="GO:0016740">
    <property type="term" value="F:transferase activity"/>
    <property type="evidence" value="ECO:0007669"/>
    <property type="project" value="UniProtKB-KW"/>
</dbReference>
<evidence type="ECO:0000259" key="1">
    <source>
        <dbReference type="Pfam" id="PF00483"/>
    </source>
</evidence>
<sequence length="231" mass="25226">MLEALVMAGGRGSRLDPLTAFLPKPLVPVADRPILEHVIEMIARQGVREIAVSVGYLAPLVQAYFGDGSRYGVRIRYLLEDRPLGTAGSLGLLGGWQRTLFVVNADILCDLDLGAMLARHREAGADATVAAVERVHRLPTAVLETDAAGRIVGYREKPETTHQVAMGCYMIEDGMRAYLQPAERIDMPDLMGRLLAAGRRVVAYAHRGEWIDVGRPEDLARAQSFRLGSVP</sequence>
<dbReference type="RefSeq" id="WP_123689991.1">
    <property type="nucleotide sequence ID" value="NZ_AP019700.1"/>
</dbReference>
<proteinExistence type="predicted"/>
<dbReference type="InterPro" id="IPR050486">
    <property type="entry name" value="Mannose-1P_guanyltransferase"/>
</dbReference>
<dbReference type="InterPro" id="IPR029044">
    <property type="entry name" value="Nucleotide-diphossugar_trans"/>
</dbReference>
<dbReference type="Pfam" id="PF00483">
    <property type="entry name" value="NTP_transferase"/>
    <property type="match status" value="1"/>
</dbReference>
<dbReference type="AlphaFoldDB" id="A0A3N1LIB4"/>
<evidence type="ECO:0000313" key="2">
    <source>
        <dbReference type="EMBL" id="ROP90579.1"/>
    </source>
</evidence>
<gene>
    <name evidence="2" type="ORF">EDC65_2430</name>
</gene>
<dbReference type="EMBL" id="RJKX01000014">
    <property type="protein sequence ID" value="ROP90579.1"/>
    <property type="molecule type" value="Genomic_DNA"/>
</dbReference>
<evidence type="ECO:0000313" key="3">
    <source>
        <dbReference type="Proteomes" id="UP000278222"/>
    </source>
</evidence>
<keyword evidence="3" id="KW-1185">Reference proteome</keyword>
<dbReference type="PANTHER" id="PTHR22572">
    <property type="entry name" value="SUGAR-1-PHOSPHATE GUANYL TRANSFERASE"/>
    <property type="match status" value="1"/>
</dbReference>
<organism evidence="2 3">
    <name type="scientific">Stella humosa</name>
    <dbReference type="NCBI Taxonomy" id="94"/>
    <lineage>
        <taxon>Bacteria</taxon>
        <taxon>Pseudomonadati</taxon>
        <taxon>Pseudomonadota</taxon>
        <taxon>Alphaproteobacteria</taxon>
        <taxon>Rhodospirillales</taxon>
        <taxon>Stellaceae</taxon>
        <taxon>Stella</taxon>
    </lineage>
</organism>
<dbReference type="Proteomes" id="UP000278222">
    <property type="component" value="Unassembled WGS sequence"/>
</dbReference>
<feature type="domain" description="Nucleotidyl transferase" evidence="1">
    <location>
        <begin position="4"/>
        <end position="225"/>
    </location>
</feature>